<dbReference type="Proteomes" id="UP000256774">
    <property type="component" value="Unassembled WGS sequence"/>
</dbReference>
<dbReference type="InterPro" id="IPR029044">
    <property type="entry name" value="Nucleotide-diphossugar_trans"/>
</dbReference>
<proteinExistence type="predicted"/>
<dbReference type="AlphaFoldDB" id="A0A3E0H9M4"/>
<dbReference type="RefSeq" id="WP_181898963.1">
    <property type="nucleotide sequence ID" value="NZ_QUNR01000001.1"/>
</dbReference>
<organism evidence="2 3">
    <name type="scientific">Paraperlucidibaca baekdonensis</name>
    <dbReference type="NCBI Taxonomy" id="748120"/>
    <lineage>
        <taxon>Bacteria</taxon>
        <taxon>Pseudomonadati</taxon>
        <taxon>Pseudomonadota</taxon>
        <taxon>Gammaproteobacteria</taxon>
        <taxon>Moraxellales</taxon>
        <taxon>Moraxellaceae</taxon>
        <taxon>Paraperlucidibaca</taxon>
    </lineage>
</organism>
<gene>
    <name evidence="2" type="ORF">DFR26_0576</name>
</gene>
<dbReference type="PANTHER" id="PTHR43685:SF13">
    <property type="entry name" value="O ANTIGEN BIOSYNTHESIS RHAMNOSYLTRANSFERASE RFBN"/>
    <property type="match status" value="1"/>
</dbReference>
<dbReference type="Pfam" id="PF00535">
    <property type="entry name" value="Glycos_transf_2"/>
    <property type="match status" value="1"/>
</dbReference>
<dbReference type="GO" id="GO:0044010">
    <property type="term" value="P:single-species biofilm formation"/>
    <property type="evidence" value="ECO:0007669"/>
    <property type="project" value="TreeGrafter"/>
</dbReference>
<dbReference type="InterPro" id="IPR050834">
    <property type="entry name" value="Glycosyltransf_2"/>
</dbReference>
<keyword evidence="3" id="KW-1185">Reference proteome</keyword>
<dbReference type="InterPro" id="IPR001173">
    <property type="entry name" value="Glyco_trans_2-like"/>
</dbReference>
<dbReference type="PANTHER" id="PTHR43685">
    <property type="entry name" value="GLYCOSYLTRANSFERASE"/>
    <property type="match status" value="1"/>
</dbReference>
<feature type="domain" description="Glycosyltransferase 2-like" evidence="1">
    <location>
        <begin position="11"/>
        <end position="129"/>
    </location>
</feature>
<name>A0A3E0H9M4_9GAMM</name>
<keyword evidence="2" id="KW-0808">Transferase</keyword>
<protein>
    <submittedName>
        <fullName evidence="2">Glycosyl transferase family 2</fullName>
    </submittedName>
</protein>
<dbReference type="SUPFAM" id="SSF53448">
    <property type="entry name" value="Nucleotide-diphospho-sugar transferases"/>
    <property type="match status" value="1"/>
</dbReference>
<accession>A0A3E0H9M4</accession>
<comment type="caution">
    <text evidence="2">The sequence shown here is derived from an EMBL/GenBank/DDBJ whole genome shotgun (WGS) entry which is preliminary data.</text>
</comment>
<sequence length="314" mass="35216">MAGENKLRIGVVIPTYNRAHLITQALDCVLQQHLRPSEVIIIDDGSHDQTEQVVKEWQALWVTELAVSYQRQLNQGPGAARNRGVAYLTDCDAIAFLDSDDLWPVDHLAELSAYMQANPDAVACSRPFKETVFSAHGEMLAERLLSMELAPQLQGPLAIMASMPGTSATLVKRATFLAVGGFDEKMRYAEDRLLFMKIACQGRWGHLGGTPVIYRNQVKSATSDQLSNKPHQNSRICYVHRLDRALAQHVGQSSPWTVGANVALWKAWHRAGRHFDQQKKYKTAARYYARAFYYQRVGKSLGRMLAACIKSFLQ</sequence>
<evidence type="ECO:0000259" key="1">
    <source>
        <dbReference type="Pfam" id="PF00535"/>
    </source>
</evidence>
<reference evidence="2 3" key="1">
    <citation type="submission" date="2018-08" db="EMBL/GenBank/DDBJ databases">
        <title>Genomic Encyclopedia of Type Strains, Phase IV (KMG-IV): sequencing the most valuable type-strain genomes for metagenomic binning, comparative biology and taxonomic classification.</title>
        <authorList>
            <person name="Goeker M."/>
        </authorList>
    </citation>
    <scope>NUCLEOTIDE SEQUENCE [LARGE SCALE GENOMIC DNA]</scope>
    <source>
        <strain evidence="2 3">DSM 26022</strain>
    </source>
</reference>
<evidence type="ECO:0000313" key="3">
    <source>
        <dbReference type="Proteomes" id="UP000256774"/>
    </source>
</evidence>
<dbReference type="EMBL" id="QUNR01000001">
    <property type="protein sequence ID" value="REH40375.1"/>
    <property type="molecule type" value="Genomic_DNA"/>
</dbReference>
<dbReference type="CDD" id="cd00761">
    <property type="entry name" value="Glyco_tranf_GTA_type"/>
    <property type="match status" value="1"/>
</dbReference>
<evidence type="ECO:0000313" key="2">
    <source>
        <dbReference type="EMBL" id="REH40375.1"/>
    </source>
</evidence>
<dbReference type="Gene3D" id="3.90.550.10">
    <property type="entry name" value="Spore Coat Polysaccharide Biosynthesis Protein SpsA, Chain A"/>
    <property type="match status" value="1"/>
</dbReference>
<dbReference type="GO" id="GO:0016740">
    <property type="term" value="F:transferase activity"/>
    <property type="evidence" value="ECO:0007669"/>
    <property type="project" value="UniProtKB-KW"/>
</dbReference>